<reference evidence="1 2" key="1">
    <citation type="journal article" date="2019" name="Sci. Rep.">
        <title>Nanopore sequencing improves the draft genome of the human pathogenic amoeba Naegleria fowleri.</title>
        <authorList>
            <person name="Liechti N."/>
            <person name="Schurch N."/>
            <person name="Bruggmann R."/>
            <person name="Wittwer M."/>
        </authorList>
    </citation>
    <scope>NUCLEOTIDE SEQUENCE [LARGE SCALE GENOMIC DNA]</scope>
    <source>
        <strain evidence="1 2">ATCC 30894</strain>
    </source>
</reference>
<dbReference type="Proteomes" id="UP000444721">
    <property type="component" value="Unassembled WGS sequence"/>
</dbReference>
<dbReference type="VEuPathDB" id="AmoebaDB:NfTy_033790"/>
<gene>
    <name evidence="1" type="ORF">FDP41_010108</name>
</gene>
<dbReference type="RefSeq" id="XP_044556295.1">
    <property type="nucleotide sequence ID" value="XM_044700370.1"/>
</dbReference>
<name>A0A6A5BEV7_NAEFO</name>
<sequence length="135" mass="15591">MIMNQIPNSRTPISTHSGKTLGELIFDMLQLYVKFKATKVMMNEIFRILNDLFPDTCKLPSNVNTLLKRLLMYPSNIKRYTIAVIKYVNLPIIAVQNVDCSTSFFWSKSIETCISEMVDLIGLRNFKAHVMIYYA</sequence>
<protein>
    <submittedName>
        <fullName evidence="1">Uncharacterized protein</fullName>
    </submittedName>
</protein>
<comment type="caution">
    <text evidence="1">The sequence shown here is derived from an EMBL/GenBank/DDBJ whole genome shotgun (WGS) entry which is preliminary data.</text>
</comment>
<evidence type="ECO:0000313" key="1">
    <source>
        <dbReference type="EMBL" id="KAF0971579.1"/>
    </source>
</evidence>
<organism evidence="1 2">
    <name type="scientific">Naegleria fowleri</name>
    <name type="common">Brain eating amoeba</name>
    <dbReference type="NCBI Taxonomy" id="5763"/>
    <lineage>
        <taxon>Eukaryota</taxon>
        <taxon>Discoba</taxon>
        <taxon>Heterolobosea</taxon>
        <taxon>Tetramitia</taxon>
        <taxon>Eutetramitia</taxon>
        <taxon>Vahlkampfiidae</taxon>
        <taxon>Naegleria</taxon>
    </lineage>
</organism>
<dbReference type="AlphaFoldDB" id="A0A6A5BEV7"/>
<dbReference type="GeneID" id="68117323"/>
<proteinExistence type="predicted"/>
<dbReference type="VEuPathDB" id="AmoebaDB:FDP41_010108"/>
<keyword evidence="2" id="KW-1185">Reference proteome</keyword>
<dbReference type="EMBL" id="VFQX01000075">
    <property type="protein sequence ID" value="KAF0971579.1"/>
    <property type="molecule type" value="Genomic_DNA"/>
</dbReference>
<accession>A0A6A5BEV7</accession>
<evidence type="ECO:0000313" key="2">
    <source>
        <dbReference type="Proteomes" id="UP000444721"/>
    </source>
</evidence>